<dbReference type="GO" id="GO:0030170">
    <property type="term" value="F:pyridoxal phosphate binding"/>
    <property type="evidence" value="ECO:0007669"/>
    <property type="project" value="InterPro"/>
</dbReference>
<dbReference type="Pfam" id="PF00392">
    <property type="entry name" value="GntR"/>
    <property type="match status" value="1"/>
</dbReference>
<dbReference type="PANTHER" id="PTHR46577">
    <property type="entry name" value="HTH-TYPE TRANSCRIPTIONAL REGULATORY PROTEIN GABR"/>
    <property type="match status" value="1"/>
</dbReference>
<evidence type="ECO:0000313" key="9">
    <source>
        <dbReference type="Proteomes" id="UP000568888"/>
    </source>
</evidence>
<keyword evidence="8" id="KW-0808">Transferase</keyword>
<reference evidence="8" key="3">
    <citation type="submission" date="2022-04" db="EMBL/GenBank/DDBJ databases">
        <authorList>
            <person name="Liu G."/>
        </authorList>
    </citation>
    <scope>NUCLEOTIDE SEQUENCE</scope>
    <source>
        <strain evidence="8">RG22</strain>
    </source>
</reference>
<dbReference type="InterPro" id="IPR000524">
    <property type="entry name" value="Tscrpt_reg_HTH_GntR"/>
</dbReference>
<keyword evidence="2" id="KW-0663">Pyridoxal phosphate</keyword>
<dbReference type="GO" id="GO:0003700">
    <property type="term" value="F:DNA-binding transcription factor activity"/>
    <property type="evidence" value="ECO:0007669"/>
    <property type="project" value="InterPro"/>
</dbReference>
<dbReference type="EMBL" id="CP096574">
    <property type="protein sequence ID" value="UPU34650.1"/>
    <property type="molecule type" value="Genomic_DNA"/>
</dbReference>
<dbReference type="Gene3D" id="1.10.10.10">
    <property type="entry name" value="Winged helix-like DNA-binding domain superfamily/Winged helix DNA-binding domain"/>
    <property type="match status" value="1"/>
</dbReference>
<dbReference type="SUPFAM" id="SSF46785">
    <property type="entry name" value="Winged helix' DNA-binding domain"/>
    <property type="match status" value="1"/>
</dbReference>
<keyword evidence="4" id="KW-0238">DNA-binding</keyword>
<dbReference type="PANTHER" id="PTHR46577:SF1">
    <property type="entry name" value="HTH-TYPE TRANSCRIPTIONAL REGULATORY PROTEIN GABR"/>
    <property type="match status" value="1"/>
</dbReference>
<keyword evidence="10" id="KW-1185">Reference proteome</keyword>
<dbReference type="GO" id="GO:0008483">
    <property type="term" value="F:transaminase activity"/>
    <property type="evidence" value="ECO:0007669"/>
    <property type="project" value="UniProtKB-KW"/>
</dbReference>
<dbReference type="Pfam" id="PF00155">
    <property type="entry name" value="Aminotran_1_2"/>
    <property type="match status" value="1"/>
</dbReference>
<dbReference type="CDD" id="cd07377">
    <property type="entry name" value="WHTH_GntR"/>
    <property type="match status" value="1"/>
</dbReference>
<dbReference type="AlphaFoldDB" id="A0A6V8MXR1"/>
<keyword evidence="8" id="KW-0032">Aminotransferase</keyword>
<evidence type="ECO:0000313" key="10">
    <source>
        <dbReference type="Proteomes" id="UP000831485"/>
    </source>
</evidence>
<keyword evidence="5" id="KW-0804">Transcription</keyword>
<feature type="domain" description="HTH gntR-type" evidence="6">
    <location>
        <begin position="10"/>
        <end position="78"/>
    </location>
</feature>
<dbReference type="SMART" id="SM00345">
    <property type="entry name" value="HTH_GNTR"/>
    <property type="match status" value="1"/>
</dbReference>
<dbReference type="InterPro" id="IPR015424">
    <property type="entry name" value="PyrdxlP-dep_Trfase"/>
</dbReference>
<evidence type="ECO:0000259" key="6">
    <source>
        <dbReference type="PROSITE" id="PS50949"/>
    </source>
</evidence>
<dbReference type="Proteomes" id="UP000831485">
    <property type="component" value="Chromosome"/>
</dbReference>
<protein>
    <submittedName>
        <fullName evidence="7">GntR family transcriptional regulator</fullName>
    </submittedName>
    <submittedName>
        <fullName evidence="8">PLP-dependent aminotransferase family protein</fullName>
    </submittedName>
</protein>
<dbReference type="InterPro" id="IPR036388">
    <property type="entry name" value="WH-like_DNA-bd_sf"/>
</dbReference>
<dbReference type="SUPFAM" id="SSF53383">
    <property type="entry name" value="PLP-dependent transferases"/>
    <property type="match status" value="1"/>
</dbReference>
<dbReference type="RefSeq" id="WP_183348701.1">
    <property type="nucleotide sequence ID" value="NZ_BLXY01000006.1"/>
</dbReference>
<dbReference type="Gene3D" id="3.40.640.10">
    <property type="entry name" value="Type I PLP-dependent aspartate aminotransferase-like (Major domain)"/>
    <property type="match status" value="1"/>
</dbReference>
<evidence type="ECO:0000256" key="3">
    <source>
        <dbReference type="ARBA" id="ARBA00023015"/>
    </source>
</evidence>
<evidence type="ECO:0000313" key="7">
    <source>
        <dbReference type="EMBL" id="GFO65025.1"/>
    </source>
</evidence>
<keyword evidence="3" id="KW-0805">Transcription regulation</keyword>
<evidence type="ECO:0000256" key="2">
    <source>
        <dbReference type="ARBA" id="ARBA00022898"/>
    </source>
</evidence>
<comment type="similarity">
    <text evidence="1">In the C-terminal section; belongs to the class-I pyridoxal-phosphate-dependent aminotransferase family.</text>
</comment>
<dbReference type="CDD" id="cd00609">
    <property type="entry name" value="AAT_like"/>
    <property type="match status" value="1"/>
</dbReference>
<sequence length="477" mass="52708">MFILNANDKTPLYRQLYNQIREQVLSGKLPAHTRLPSVRDLANELSTSRNTVEGAYLELFAEGYIYSRQRSGYFVSALDQLAASVTRSRAPLQQSPSPGPAPTFRYDFHPARLDPSGFPLAQWRSCLLESLRESPGELSHYGSVQGDWELRCNIQQYLERSRGVVCDPERIFICAGLQHGLDLVAHLLRDGHSTVAVENPGYHLPRAVFQNNGFRIVPVPVGAGGMDLDALRGGDSSIAYVTPSHQMPMGQVMPIANRLKLIEWAQSGGNLIIEDDYDSELRYHGKPIPSLQGLRPDADIIYLGTFSKILSPALRLSYLVLPNSLLGGFNALYRDFFPTVSLLEQKAMAKFMAHGYWERHIRRMRTLYQKKHDIMLKAIDRHFGNSANVIGAGAGLHMVLQLGESVCGEGAIISRAAANGMYLFPFSATCADGVPDTTRLMLGFGGMAVADIEAGIRLLAETCLKVDESCPQEQGQK</sequence>
<evidence type="ECO:0000313" key="8">
    <source>
        <dbReference type="EMBL" id="UPU34650.1"/>
    </source>
</evidence>
<dbReference type="InterPro" id="IPR051446">
    <property type="entry name" value="HTH_trans_reg/aminotransferase"/>
</dbReference>
<gene>
    <name evidence="7" type="ORF">GMPD_29440</name>
    <name evidence="8" type="ORF">M1B72_14490</name>
</gene>
<reference evidence="7" key="2">
    <citation type="journal article" date="2021" name="Int. J. Syst. Evol. Microbiol.">
        <title>Geomonas silvestris sp. nov., Geomonas paludis sp. nov. and Geomonas limicola sp. nov., isolated from terrestrial environments, and emended description of the genus Geomonas.</title>
        <authorList>
            <person name="Itoh H."/>
            <person name="Xu Z."/>
            <person name="Masuda Y."/>
            <person name="Ushijima N."/>
            <person name="Hayakawa C."/>
            <person name="Shiratori Y."/>
            <person name="Senoo K."/>
        </authorList>
    </citation>
    <scope>NUCLEOTIDE SEQUENCE</scope>
    <source>
        <strain evidence="7">Red736</strain>
    </source>
</reference>
<dbReference type="InterPro" id="IPR015421">
    <property type="entry name" value="PyrdxlP-dep_Trfase_major"/>
</dbReference>
<proteinExistence type="inferred from homology"/>
<dbReference type="InterPro" id="IPR036390">
    <property type="entry name" value="WH_DNA-bd_sf"/>
</dbReference>
<dbReference type="GO" id="GO:0003677">
    <property type="term" value="F:DNA binding"/>
    <property type="evidence" value="ECO:0007669"/>
    <property type="project" value="UniProtKB-KW"/>
</dbReference>
<dbReference type="PRINTS" id="PR00035">
    <property type="entry name" value="HTHGNTR"/>
</dbReference>
<dbReference type="PROSITE" id="PS50949">
    <property type="entry name" value="HTH_GNTR"/>
    <property type="match status" value="1"/>
</dbReference>
<dbReference type="Proteomes" id="UP000568888">
    <property type="component" value="Unassembled WGS sequence"/>
</dbReference>
<accession>A0A6V8MXR1</accession>
<evidence type="ECO:0000256" key="5">
    <source>
        <dbReference type="ARBA" id="ARBA00023163"/>
    </source>
</evidence>
<reference evidence="9" key="1">
    <citation type="submission" date="2020-06" db="EMBL/GenBank/DDBJ databases">
        <title>Draft genomic sequecing of Geomonas sp. Red736.</title>
        <authorList>
            <person name="Itoh H."/>
            <person name="Xu Z.X."/>
            <person name="Ushijima N."/>
            <person name="Masuda Y."/>
            <person name="Shiratori Y."/>
            <person name="Senoo K."/>
        </authorList>
    </citation>
    <scope>NUCLEOTIDE SEQUENCE [LARGE SCALE GENOMIC DNA]</scope>
    <source>
        <strain evidence="9">Red736</strain>
    </source>
</reference>
<evidence type="ECO:0000256" key="1">
    <source>
        <dbReference type="ARBA" id="ARBA00005384"/>
    </source>
</evidence>
<name>A0A6V8MXR1_9BACT</name>
<evidence type="ECO:0000256" key="4">
    <source>
        <dbReference type="ARBA" id="ARBA00023125"/>
    </source>
</evidence>
<dbReference type="InterPro" id="IPR004839">
    <property type="entry name" value="Aminotransferase_I/II_large"/>
</dbReference>
<organism evidence="7 9">
    <name type="scientific">Geomonas paludis</name>
    <dbReference type="NCBI Taxonomy" id="2740185"/>
    <lineage>
        <taxon>Bacteria</taxon>
        <taxon>Pseudomonadati</taxon>
        <taxon>Thermodesulfobacteriota</taxon>
        <taxon>Desulfuromonadia</taxon>
        <taxon>Geobacterales</taxon>
        <taxon>Geobacteraceae</taxon>
        <taxon>Geomonas</taxon>
    </lineage>
</organism>
<dbReference type="EMBL" id="BLXY01000006">
    <property type="protein sequence ID" value="GFO65025.1"/>
    <property type="molecule type" value="Genomic_DNA"/>
</dbReference>